<dbReference type="Proteomes" id="UP000295794">
    <property type="component" value="Unassembled WGS sequence"/>
</dbReference>
<dbReference type="Proteomes" id="UP000255108">
    <property type="component" value="Unassembled WGS sequence"/>
</dbReference>
<proteinExistence type="predicted"/>
<keyword evidence="4" id="KW-1185">Reference proteome</keyword>
<protein>
    <recommendedName>
        <fullName evidence="5">Molecular chaperone</fullName>
    </recommendedName>
</protein>
<evidence type="ECO:0008006" key="5">
    <source>
        <dbReference type="Google" id="ProtNLM"/>
    </source>
</evidence>
<reference evidence="1 3" key="1">
    <citation type="submission" date="2018-06" db="EMBL/GenBank/DDBJ databases">
        <authorList>
            <consortium name="Pathogen Informatics"/>
            <person name="Doyle S."/>
        </authorList>
    </citation>
    <scope>NUCLEOTIDE SEQUENCE [LARGE SCALE GENOMIC DNA]</scope>
    <source>
        <strain evidence="1 3">NCTC11159</strain>
    </source>
</reference>
<reference evidence="2 4" key="2">
    <citation type="submission" date="2019-03" db="EMBL/GenBank/DDBJ databases">
        <title>Genomic Encyclopedia of Type Strains, Phase IV (KMG-IV): sequencing the most valuable type-strain genomes for metagenomic binning, comparative biology and taxonomic classification.</title>
        <authorList>
            <person name="Goeker M."/>
        </authorList>
    </citation>
    <scope>NUCLEOTIDE SEQUENCE [LARGE SCALE GENOMIC DNA]</scope>
    <source>
        <strain evidence="2 4">DSM 3764</strain>
    </source>
</reference>
<dbReference type="AlphaFoldDB" id="A0A377SUE7"/>
<evidence type="ECO:0000313" key="2">
    <source>
        <dbReference type="EMBL" id="TCU88173.1"/>
    </source>
</evidence>
<sequence length="524" mass="58632">MSQVPFTDARSTKDWLILLPLMNTRVAHAELCGAMETLAEGNMAPLEALKSLEILRSSVHDVQFALTHEYAAKPLPLSHSEQAQWQAASKLWEAMADAYARCWTDAQADDSPIFEFLPLLAERAVRCMGFVVRCYYMVGRKVPDAIWVKIFSFYQHAEQLAITDKKVKDSLLSVGDLTTVQAVFIHTLLLSAANSNQHTLRRLLWIDQMLELFSTRSQLAPKAPALPGKTPLQIDLAEPGSPQRFGQPKEGPDIREIDTLALAQVLSKRIKLLRQGELPEKLGLGNELGLQATLDILSDLYRLWCEHGTERAPRELKPRTVPLILALPAQHRYVVDGNYTPPPEESVKVGSRDLINIHLFGDLSPSRQSNEPQPLPPIELWDVVNETAQGLRLSRAAAQGERISLNQLMVVKSSARYLAGVVRWLEESEGNLHLGLVLLPGLPKAAAIRPCEPARATPEYTNIVWLPAMPALKAPQTLLLPNGWFRAGRQCELWNGERMIKVKFISILEYGSNFERVHFAEQKL</sequence>
<gene>
    <name evidence="2" type="ORF">EV682_104347</name>
    <name evidence="1" type="ORF">NCTC11159_04254</name>
</gene>
<organism evidence="1 3">
    <name type="scientific">Iodobacter fluviatilis</name>
    <dbReference type="NCBI Taxonomy" id="537"/>
    <lineage>
        <taxon>Bacteria</taxon>
        <taxon>Pseudomonadati</taxon>
        <taxon>Pseudomonadota</taxon>
        <taxon>Betaproteobacteria</taxon>
        <taxon>Neisseriales</taxon>
        <taxon>Chitinibacteraceae</taxon>
        <taxon>Iodobacter</taxon>
    </lineage>
</organism>
<evidence type="ECO:0000313" key="4">
    <source>
        <dbReference type="Proteomes" id="UP000295794"/>
    </source>
</evidence>
<dbReference type="EMBL" id="UGHR01000004">
    <property type="protein sequence ID" value="STR45674.1"/>
    <property type="molecule type" value="Genomic_DNA"/>
</dbReference>
<dbReference type="RefSeq" id="WP_115229905.1">
    <property type="nucleotide sequence ID" value="NZ_CAWOLO010000004.1"/>
</dbReference>
<accession>A0A377SUE7</accession>
<dbReference type="OrthoDB" id="9177203at2"/>
<name>A0A377SUE7_9NEIS</name>
<evidence type="ECO:0000313" key="3">
    <source>
        <dbReference type="Proteomes" id="UP000255108"/>
    </source>
</evidence>
<evidence type="ECO:0000313" key="1">
    <source>
        <dbReference type="EMBL" id="STR45674.1"/>
    </source>
</evidence>
<dbReference type="EMBL" id="SMBT01000004">
    <property type="protein sequence ID" value="TCU88173.1"/>
    <property type="molecule type" value="Genomic_DNA"/>
</dbReference>